<evidence type="ECO:0000313" key="2">
    <source>
        <dbReference type="EMBL" id="EPS31036.1"/>
    </source>
</evidence>
<gene>
    <name evidence="2" type="ORF">PDE_05990</name>
</gene>
<feature type="compositionally biased region" description="Polar residues" evidence="1">
    <location>
        <begin position="1"/>
        <end position="36"/>
    </location>
</feature>
<evidence type="ECO:0000313" key="3">
    <source>
        <dbReference type="Proteomes" id="UP000019376"/>
    </source>
</evidence>
<name>S7ZQU7_PENO1</name>
<keyword evidence="3" id="KW-1185">Reference proteome</keyword>
<dbReference type="OrthoDB" id="1681166at2759"/>
<feature type="region of interest" description="Disordered" evidence="1">
    <location>
        <begin position="304"/>
        <end position="346"/>
    </location>
</feature>
<dbReference type="HOGENOM" id="CLU_032993_1_1_1"/>
<organism evidence="2 3">
    <name type="scientific">Penicillium oxalicum (strain 114-2 / CGMCC 5302)</name>
    <name type="common">Penicillium decumbens</name>
    <dbReference type="NCBI Taxonomy" id="933388"/>
    <lineage>
        <taxon>Eukaryota</taxon>
        <taxon>Fungi</taxon>
        <taxon>Dikarya</taxon>
        <taxon>Ascomycota</taxon>
        <taxon>Pezizomycotina</taxon>
        <taxon>Eurotiomycetes</taxon>
        <taxon>Eurotiomycetidae</taxon>
        <taxon>Eurotiales</taxon>
        <taxon>Aspergillaceae</taxon>
        <taxon>Penicillium</taxon>
    </lineage>
</organism>
<protein>
    <submittedName>
        <fullName evidence="2">Uncharacterized protein</fullName>
    </submittedName>
</protein>
<dbReference type="eggNOG" id="ENOG502SFYT">
    <property type="taxonomic scope" value="Eukaryota"/>
</dbReference>
<proteinExistence type="predicted"/>
<sequence length="346" mass="36812">MAVNNSAVSLSSPPQASPAENATQPKDTSFPSTQPIGASDGHCIDEAASQHALPISSSPHNGPAEDTRHQQGQHPPFQPFFTLIQDAQTSEHFHPTVHYIFSDDDTDIVTEAALRSLGTQQDGLPGPNLSRKVSATAHSSEGPVESHKPSLLPPPIPGVHEHYIVLDIEPVSATTGVAEGPRQAIAIPSTAETAGLGSISSSPANIAPPSASPIPSMSQTKYRITSAKSFSPSWQVLNSELVPAPTFDNHESGEAPGHELMLKILGTEGLPSDAEKDQDERVNSRLEHMMDQFAKRMRELQMVIDAADIAPSPQEKDENGQKSDSAEQQEPTDAHHDSGGEPSLED</sequence>
<feature type="region of interest" description="Disordered" evidence="1">
    <location>
        <begin position="118"/>
        <end position="150"/>
    </location>
</feature>
<reference evidence="2 3" key="1">
    <citation type="journal article" date="2013" name="PLoS ONE">
        <title>Genomic and secretomic analyses reveal unique features of the lignocellulolytic enzyme system of Penicillium decumbens.</title>
        <authorList>
            <person name="Liu G."/>
            <person name="Zhang L."/>
            <person name="Wei X."/>
            <person name="Zou G."/>
            <person name="Qin Y."/>
            <person name="Ma L."/>
            <person name="Li J."/>
            <person name="Zheng H."/>
            <person name="Wang S."/>
            <person name="Wang C."/>
            <person name="Xun L."/>
            <person name="Zhao G.-P."/>
            <person name="Zhou Z."/>
            <person name="Qu Y."/>
        </authorList>
    </citation>
    <scope>NUCLEOTIDE SEQUENCE [LARGE SCALE GENOMIC DNA]</scope>
    <source>
        <strain evidence="3">114-2 / CGMCC 5302</strain>
    </source>
</reference>
<evidence type="ECO:0000256" key="1">
    <source>
        <dbReference type="SAM" id="MobiDB-lite"/>
    </source>
</evidence>
<feature type="region of interest" description="Disordered" evidence="1">
    <location>
        <begin position="1"/>
        <end position="77"/>
    </location>
</feature>
<dbReference type="AlphaFoldDB" id="S7ZQU7"/>
<dbReference type="PhylomeDB" id="S7ZQU7"/>
<feature type="compositionally biased region" description="Basic and acidic residues" evidence="1">
    <location>
        <begin position="314"/>
        <end position="325"/>
    </location>
</feature>
<accession>S7ZQU7</accession>
<dbReference type="EMBL" id="KB644412">
    <property type="protein sequence ID" value="EPS31036.1"/>
    <property type="molecule type" value="Genomic_DNA"/>
</dbReference>
<dbReference type="STRING" id="933388.S7ZQU7"/>
<dbReference type="Proteomes" id="UP000019376">
    <property type="component" value="Unassembled WGS sequence"/>
</dbReference>